<dbReference type="EMBL" id="PYAG01000041">
    <property type="protein sequence ID" value="RAO26514.1"/>
    <property type="molecule type" value="Genomic_DNA"/>
</dbReference>
<evidence type="ECO:0000313" key="1">
    <source>
        <dbReference type="EMBL" id="RAO26514.1"/>
    </source>
</evidence>
<dbReference type="RefSeq" id="WP_112678893.1">
    <property type="nucleotide sequence ID" value="NZ_PYAG01000041.1"/>
</dbReference>
<reference evidence="1 2" key="1">
    <citation type="submission" date="2018-03" db="EMBL/GenBank/DDBJ databases">
        <title>Defining the species Micromonospora saelicesensis and Micromonospora noduli under the framework of genomics.</title>
        <authorList>
            <person name="Riesco R."/>
            <person name="Trujillo M.E."/>
        </authorList>
    </citation>
    <scope>NUCLEOTIDE SEQUENCE [LARGE SCALE GENOMIC DNA]</scope>
    <source>
        <strain evidence="1 2">PSN13</strain>
    </source>
</reference>
<sequence>MTAADNTDRTPGGLEYALAEILTTVNRTDPVDPWDDYDDCSADELHITRELGRIRLLITEIRTSNNLPVVTE</sequence>
<proteinExistence type="predicted"/>
<evidence type="ECO:0000313" key="2">
    <source>
        <dbReference type="Proteomes" id="UP000249419"/>
    </source>
</evidence>
<dbReference type="AlphaFoldDB" id="A0A328NJ06"/>
<protein>
    <submittedName>
        <fullName evidence="1">Uncharacterized protein</fullName>
    </submittedName>
</protein>
<comment type="caution">
    <text evidence="1">The sequence shown here is derived from an EMBL/GenBank/DDBJ whole genome shotgun (WGS) entry which is preliminary data.</text>
</comment>
<organism evidence="1 2">
    <name type="scientific">Micromonospora saelicesensis</name>
    <dbReference type="NCBI Taxonomy" id="285676"/>
    <lineage>
        <taxon>Bacteria</taxon>
        <taxon>Bacillati</taxon>
        <taxon>Actinomycetota</taxon>
        <taxon>Actinomycetes</taxon>
        <taxon>Micromonosporales</taxon>
        <taxon>Micromonosporaceae</taxon>
        <taxon>Micromonospora</taxon>
    </lineage>
</organism>
<name>A0A328NJ06_9ACTN</name>
<accession>A0A328NJ06</accession>
<dbReference type="Proteomes" id="UP000249419">
    <property type="component" value="Unassembled WGS sequence"/>
</dbReference>
<gene>
    <name evidence="1" type="ORF">PSN13_06542</name>
</gene>